<dbReference type="InterPro" id="IPR041527">
    <property type="entry name" value="YhcG_N"/>
</dbReference>
<organism evidence="3">
    <name type="scientific">Clostridium innocuum</name>
    <dbReference type="NCBI Taxonomy" id="1522"/>
    <lineage>
        <taxon>Bacteria</taxon>
        <taxon>Bacillati</taxon>
        <taxon>Bacillota</taxon>
        <taxon>Clostridia</taxon>
        <taxon>Eubacteriales</taxon>
        <taxon>Clostridiaceae</taxon>
        <taxon>Clostridium</taxon>
    </lineage>
</organism>
<dbReference type="RefSeq" id="WP_156346800.1">
    <property type="nucleotide sequence ID" value="NZ_CACRTE010000022.1"/>
</dbReference>
<dbReference type="InterPro" id="IPR053148">
    <property type="entry name" value="PD-DEXK-like_domain"/>
</dbReference>
<dbReference type="AlphaFoldDB" id="A0A6N2U085"/>
<feature type="domain" description="YhcG N-terminal" evidence="2">
    <location>
        <begin position="13"/>
        <end position="145"/>
    </location>
</feature>
<dbReference type="InterPro" id="IPR009362">
    <property type="entry name" value="YhcG_C"/>
</dbReference>
<protein>
    <recommendedName>
        <fullName evidence="4">DUF1016 domain-containing protein</fullName>
    </recommendedName>
</protein>
<feature type="domain" description="YhcG PDDEXK nuclease" evidence="1">
    <location>
        <begin position="169"/>
        <end position="322"/>
    </location>
</feature>
<dbReference type="EMBL" id="CACRTE010000022">
    <property type="protein sequence ID" value="VYT11585.1"/>
    <property type="molecule type" value="Genomic_DNA"/>
</dbReference>
<evidence type="ECO:0000259" key="2">
    <source>
        <dbReference type="Pfam" id="PF17761"/>
    </source>
</evidence>
<evidence type="ECO:0008006" key="4">
    <source>
        <dbReference type="Google" id="ProtNLM"/>
    </source>
</evidence>
<name>A0A6N2U085_CLOIN</name>
<dbReference type="PANTHER" id="PTHR30547">
    <property type="entry name" value="UNCHARACTERIZED PROTEIN YHCG-RELATED"/>
    <property type="match status" value="1"/>
</dbReference>
<dbReference type="Pfam" id="PF17761">
    <property type="entry name" value="DUF1016_N"/>
    <property type="match status" value="1"/>
</dbReference>
<accession>A0A6N2U085</accession>
<dbReference type="Pfam" id="PF06250">
    <property type="entry name" value="YhcG_C"/>
    <property type="match status" value="1"/>
</dbReference>
<evidence type="ECO:0000259" key="1">
    <source>
        <dbReference type="Pfam" id="PF06250"/>
    </source>
</evidence>
<dbReference type="InterPro" id="IPR011856">
    <property type="entry name" value="tRNA_endonuc-like_dom_sf"/>
</dbReference>
<dbReference type="GO" id="GO:0003676">
    <property type="term" value="F:nucleic acid binding"/>
    <property type="evidence" value="ECO:0007669"/>
    <property type="project" value="InterPro"/>
</dbReference>
<reference evidence="3" key="1">
    <citation type="submission" date="2019-11" db="EMBL/GenBank/DDBJ databases">
        <authorList>
            <person name="Feng L."/>
        </authorList>
    </citation>
    <scope>NUCLEOTIDE SEQUENCE</scope>
    <source>
        <strain evidence="3">CinnocuumLFYP12</strain>
    </source>
</reference>
<proteinExistence type="predicted"/>
<evidence type="ECO:0000313" key="3">
    <source>
        <dbReference type="EMBL" id="VYT11585.1"/>
    </source>
</evidence>
<dbReference type="Gene3D" id="3.40.1350.10">
    <property type="match status" value="1"/>
</dbReference>
<dbReference type="PANTHER" id="PTHR30547:SF0">
    <property type="entry name" value="BLR8175 PROTEIN"/>
    <property type="match status" value="1"/>
</dbReference>
<sequence>MILDKNYVSVFENIKEQIRMAQHKALLNANREMIYLYWNIGKIIDANSEWGNKFVDNLSKDIRREFPSSKGFSTRNLKSMVRFYREYQEVEFVQTVAAQIPWSHNLEILRVKSKEERLWYIEKTIENGWAKNILAHQIDTNLYMRQVENKKISNFQNRLEVSQSELILETMKDPYVFDFLNLQENIKEKDLETALMNNITKVLLELGKGFAFIGNQYHLEIAGEDFFIDLLFYNITIKCYVVIELKIGQFKPEYAGQLSFYLTAVDETLKIKSDKPTIGLLLCRHKNNIIAEYTLRDMEKPMGVSEYSVNDYLPQDLKDDLPSLEELINTIEIDLAESK</sequence>
<gene>
    <name evidence="3" type="ORF">CILFYP12_01580</name>
</gene>